<dbReference type="KEGG" id="vg:62682387"/>
<protein>
    <submittedName>
        <fullName evidence="3">Putative endolysin like protein</fullName>
    </submittedName>
</protein>
<proteinExistence type="predicted"/>
<organism evidence="3 4">
    <name type="scientific">Salmonella phage SAP012</name>
    <dbReference type="NCBI Taxonomy" id="2742114"/>
    <lineage>
        <taxon>Viruses</taxon>
        <taxon>Duplodnaviria</taxon>
        <taxon>Heunggongvirae</taxon>
        <taxon>Uroviricota</taxon>
        <taxon>Caudoviricetes</taxon>
        <taxon>Casjensviridae</taxon>
        <taxon>Zhonglingvirus</taxon>
        <taxon>Zhonglingvirus SAP012</taxon>
    </lineage>
</organism>
<keyword evidence="2" id="KW-1133">Transmembrane helix</keyword>
<accession>A0A6J4EFC2</accession>
<feature type="transmembrane region" description="Helical" evidence="2">
    <location>
        <begin position="6"/>
        <end position="26"/>
    </location>
</feature>
<dbReference type="RefSeq" id="YP_009999755.1">
    <property type="nucleotide sequence ID" value="NC_053008.1"/>
</dbReference>
<keyword evidence="2" id="KW-0812">Transmembrane</keyword>
<feature type="compositionally biased region" description="Basic and acidic residues" evidence="1">
    <location>
        <begin position="33"/>
        <end position="70"/>
    </location>
</feature>
<dbReference type="Proteomes" id="UP000505247">
    <property type="component" value="Segment"/>
</dbReference>
<evidence type="ECO:0000256" key="2">
    <source>
        <dbReference type="SAM" id="Phobius"/>
    </source>
</evidence>
<dbReference type="EMBL" id="LC553736">
    <property type="protein sequence ID" value="BCG45198.1"/>
    <property type="molecule type" value="Genomic_DNA"/>
</dbReference>
<reference evidence="3 4" key="1">
    <citation type="submission" date="2020-06" db="EMBL/GenBank/DDBJ databases">
        <title>Complete Genome Sequence of Salmonella phage SAP012.</title>
        <authorList>
            <person name="Shahin K."/>
            <person name="Soleimani-Delfan A."/>
            <person name="Barazandeh M."/>
            <person name="Komijani Majid."/>
            <person name="Bao H."/>
            <person name="Zhang L."/>
            <person name="Wang R."/>
        </authorList>
    </citation>
    <scope>NUCLEOTIDE SEQUENCE [LARGE SCALE GENOMIC DNA]</scope>
</reference>
<evidence type="ECO:0000313" key="4">
    <source>
        <dbReference type="Proteomes" id="UP000505247"/>
    </source>
</evidence>
<keyword evidence="4" id="KW-1185">Reference proteome</keyword>
<name>A0A6J4EFC2_9CAUD</name>
<sequence>MTGWIARIKAGAISVLAFLMVTFAVWRAGRAKGKAEQRAEHTEDAYRKQAETDKEVAEVHDEINKLPDGSAADRLKSDWLRRDKD</sequence>
<feature type="region of interest" description="Disordered" evidence="1">
    <location>
        <begin position="32"/>
        <end position="70"/>
    </location>
</feature>
<evidence type="ECO:0000313" key="3">
    <source>
        <dbReference type="EMBL" id="BCG45198.1"/>
    </source>
</evidence>
<keyword evidence="2" id="KW-0472">Membrane</keyword>
<evidence type="ECO:0000256" key="1">
    <source>
        <dbReference type="SAM" id="MobiDB-lite"/>
    </source>
</evidence>
<dbReference type="GeneID" id="62682387"/>